<sequence length="660" mass="75206">MDHTTIPREAFEIYLTGGRALTFGLKTFNAALPALNLIYINGTEEVRMEKKSFYYINSSSLHIQIQNCDQLKVMSGAFESASSSISTEIVNISYVTIEGCAFSKLYNSTFKNVRVLYLYERSFDFKNQGTYGRHGPITLISFVNVNIPTIPHETFHTSLGGLTFDNCRINSIYPEAFKATQISFVLFSNSHIEEVQERAFTDNTLVLDFRIIKCNITRLHSKAIIAAVQNFAVNYSVITEIQPNAVNPKATARAEIIGNQIVDLKQTGFVFTNWNRITFDDNIVKQLESKFVDLSVDEESKSLIELFSFKGNEIYNLDDGALNFLNQVEEKSLVFEDNFFNISCDCNIEQWVEQITNESAKVKLVIDTSFCTVNEFLSVCFSLPVGIINIKNFTEKTCINFTVCEPYEGETRTVDTTSRIFIQEDESVKQNWLIFIITIVGLFIVAIVATFIVLLIRGSRWLKEKGYFRNNMHQYNNNDLSNEEEGTIVTVDENEGEKLEIPEELTLEFLQMLAQRLDDPNTNQEASEMIERLYEMFIVDESYDNNRQEEEAHLYEELGNLNLQIPPPPYEEPDETHNGPRSILKLMEDKFNQQMDPNSSKTALVSDYSEPTDAAVHLYSELKNKSEKMENGGVIPNDKVKTSTEKSVSIFDMPGPSNKL</sequence>
<protein>
    <submittedName>
        <fullName evidence="3">Uncharacterized protein</fullName>
    </submittedName>
</protein>
<organism evidence="3 4">
    <name type="scientific">Acanthoscelides obtectus</name>
    <name type="common">Bean weevil</name>
    <name type="synonym">Bruchus obtectus</name>
    <dbReference type="NCBI Taxonomy" id="200917"/>
    <lineage>
        <taxon>Eukaryota</taxon>
        <taxon>Metazoa</taxon>
        <taxon>Ecdysozoa</taxon>
        <taxon>Arthropoda</taxon>
        <taxon>Hexapoda</taxon>
        <taxon>Insecta</taxon>
        <taxon>Pterygota</taxon>
        <taxon>Neoptera</taxon>
        <taxon>Endopterygota</taxon>
        <taxon>Coleoptera</taxon>
        <taxon>Polyphaga</taxon>
        <taxon>Cucujiformia</taxon>
        <taxon>Chrysomeloidea</taxon>
        <taxon>Chrysomelidae</taxon>
        <taxon>Bruchinae</taxon>
        <taxon>Bruchini</taxon>
        <taxon>Acanthoscelides</taxon>
    </lineage>
</organism>
<feature type="transmembrane region" description="Helical" evidence="2">
    <location>
        <begin position="432"/>
        <end position="456"/>
    </location>
</feature>
<evidence type="ECO:0000313" key="4">
    <source>
        <dbReference type="Proteomes" id="UP001152888"/>
    </source>
</evidence>
<evidence type="ECO:0000256" key="1">
    <source>
        <dbReference type="SAM" id="MobiDB-lite"/>
    </source>
</evidence>
<comment type="caution">
    <text evidence="3">The sequence shown here is derived from an EMBL/GenBank/DDBJ whole genome shotgun (WGS) entry which is preliminary data.</text>
</comment>
<dbReference type="EMBL" id="CAKOFQ010007329">
    <property type="protein sequence ID" value="CAH1998412.1"/>
    <property type="molecule type" value="Genomic_DNA"/>
</dbReference>
<accession>A0A9P0PTK8</accession>
<feature type="region of interest" description="Disordered" evidence="1">
    <location>
        <begin position="627"/>
        <end position="660"/>
    </location>
</feature>
<reference evidence="3" key="1">
    <citation type="submission" date="2022-03" db="EMBL/GenBank/DDBJ databases">
        <authorList>
            <person name="Sayadi A."/>
        </authorList>
    </citation>
    <scope>NUCLEOTIDE SEQUENCE</scope>
</reference>
<keyword evidence="2" id="KW-1133">Transmembrane helix</keyword>
<gene>
    <name evidence="3" type="ORF">ACAOBT_LOCUS24365</name>
</gene>
<name>A0A9P0PTK8_ACAOB</name>
<evidence type="ECO:0000313" key="3">
    <source>
        <dbReference type="EMBL" id="CAH1998412.1"/>
    </source>
</evidence>
<dbReference type="SUPFAM" id="SSF52058">
    <property type="entry name" value="L domain-like"/>
    <property type="match status" value="1"/>
</dbReference>
<dbReference type="OrthoDB" id="8185041at2759"/>
<proteinExistence type="predicted"/>
<dbReference type="Gene3D" id="3.80.10.10">
    <property type="entry name" value="Ribonuclease Inhibitor"/>
    <property type="match status" value="1"/>
</dbReference>
<keyword evidence="2" id="KW-0812">Transmembrane</keyword>
<keyword evidence="2" id="KW-0472">Membrane</keyword>
<evidence type="ECO:0000256" key="2">
    <source>
        <dbReference type="SAM" id="Phobius"/>
    </source>
</evidence>
<keyword evidence="4" id="KW-1185">Reference proteome</keyword>
<dbReference type="InterPro" id="IPR032675">
    <property type="entry name" value="LRR_dom_sf"/>
</dbReference>
<dbReference type="AlphaFoldDB" id="A0A9P0PTK8"/>
<dbReference type="Proteomes" id="UP001152888">
    <property type="component" value="Unassembled WGS sequence"/>
</dbReference>